<evidence type="ECO:0000259" key="7">
    <source>
        <dbReference type="Pfam" id="PF01266"/>
    </source>
</evidence>
<dbReference type="Pfam" id="PF01266">
    <property type="entry name" value="DAO"/>
    <property type="match status" value="1"/>
</dbReference>
<dbReference type="Gene3D" id="3.50.50.60">
    <property type="entry name" value="FAD/NAD(P)-binding domain"/>
    <property type="match status" value="1"/>
</dbReference>
<dbReference type="InterPro" id="IPR000447">
    <property type="entry name" value="G3P_DH_FAD-dep"/>
</dbReference>
<dbReference type="Pfam" id="PF16901">
    <property type="entry name" value="DAO_C"/>
    <property type="match status" value="1"/>
</dbReference>
<evidence type="ECO:0000313" key="10">
    <source>
        <dbReference type="Proteomes" id="UP001165308"/>
    </source>
</evidence>
<comment type="cofactor">
    <cofactor evidence="1">
        <name>FAD</name>
        <dbReference type="ChEBI" id="CHEBI:57692"/>
    </cofactor>
</comment>
<keyword evidence="4" id="KW-0319">Glycerol metabolism</keyword>
<keyword evidence="5" id="KW-0274">FAD</keyword>
<evidence type="ECO:0000256" key="4">
    <source>
        <dbReference type="ARBA" id="ARBA00022798"/>
    </source>
</evidence>
<evidence type="ECO:0000256" key="3">
    <source>
        <dbReference type="ARBA" id="ARBA00022630"/>
    </source>
</evidence>
<feature type="domain" description="Alpha-glycerophosphate oxidase C-terminal" evidence="8">
    <location>
        <begin position="430"/>
        <end position="507"/>
    </location>
</feature>
<name>A0ABT0SRF1_9GAMM</name>
<keyword evidence="3" id="KW-0285">Flavoprotein</keyword>
<dbReference type="InterPro" id="IPR038299">
    <property type="entry name" value="DAO_C_sf"/>
</dbReference>
<dbReference type="PANTHER" id="PTHR11985:SF35">
    <property type="entry name" value="ANAEROBIC GLYCEROL-3-PHOSPHATE DEHYDROGENASE SUBUNIT A"/>
    <property type="match status" value="1"/>
</dbReference>
<gene>
    <name evidence="9" type="ORF">M8006_10525</name>
</gene>
<evidence type="ECO:0000256" key="2">
    <source>
        <dbReference type="ARBA" id="ARBA00007330"/>
    </source>
</evidence>
<evidence type="ECO:0000256" key="1">
    <source>
        <dbReference type="ARBA" id="ARBA00001974"/>
    </source>
</evidence>
<protein>
    <submittedName>
        <fullName evidence="9">Glycerol-3-phosphate dehydrogenase/oxidase</fullName>
    </submittedName>
</protein>
<reference evidence="9" key="1">
    <citation type="submission" date="2022-05" db="EMBL/GenBank/DDBJ databases">
        <title>Halomonas geminus sp. nov. and Halomonas llamarensis sp. nov. isolated from high-altitude salars of the Atacama Desert.</title>
        <authorList>
            <person name="Hintersatz C."/>
            <person name="Rojas L.A."/>
            <person name="Wei T.-S."/>
            <person name="Kutschke S."/>
            <person name="Lehmann F."/>
            <person name="Jain R."/>
            <person name="Pollmann K."/>
        </authorList>
    </citation>
    <scope>NUCLEOTIDE SEQUENCE</scope>
    <source>
        <strain evidence="9">ATCHA</strain>
    </source>
</reference>
<evidence type="ECO:0000256" key="5">
    <source>
        <dbReference type="ARBA" id="ARBA00022827"/>
    </source>
</evidence>
<dbReference type="Gene3D" id="3.30.9.10">
    <property type="entry name" value="D-Amino Acid Oxidase, subunit A, domain 2"/>
    <property type="match status" value="1"/>
</dbReference>
<comment type="similarity">
    <text evidence="2">Belongs to the FAD-dependent glycerol-3-phosphate dehydrogenase family.</text>
</comment>
<dbReference type="Gene3D" id="1.10.8.870">
    <property type="entry name" value="Alpha-glycerophosphate oxidase, cap domain"/>
    <property type="match status" value="1"/>
</dbReference>
<dbReference type="PRINTS" id="PR01001">
    <property type="entry name" value="FADG3PDH"/>
</dbReference>
<sequence>MKLRNSNLDKLANDDFDVLIIGGGINGASAAAALAGKGARVGLIDRGDFAGSTSMHSSNLVWGGIKYMESKDFGLVRKLCKSRNHLIKNYPSTVEEIRFLTTISKGFRHHPSYLYAGTWLYWLMGDAFTKIPKLFTPKGIKNSEPTVNTENALGGFEYSDAILHDNDARFVFNFIRHAIDYGASIANYVESNGASYEDGRWVVQARNVIDGSTFPIRAKVLVNAAGPWVDHHNKLTGQQTQHQHLYSKGIHLIVPQLTDTKRVLAFFADDGRLFFVIPMGNRTCIGTTDTHMENPEVDVTQEDVDFVLENINTRLTLEKPITTADIISTRCGVRPLAIKSSKGKDRDFQQLSRKHVVDTNPDSAHISIFGGKLTDCLNVGDEITEEVLRLGVDIPFPDYKWYGEPPEAMKHEFMQQAERMGLDDMTPATSSEPLSKRLWRRYAAQALDMLEQIRQDPREAELLIEGTEYIRCELRQAHRSEMITKLDDFLRRRAKISLVVPHEELQHSEGLREACHMLFGDEAETRFNEYFDSVQDITRFTQHATTRVSA</sequence>
<evidence type="ECO:0000256" key="6">
    <source>
        <dbReference type="ARBA" id="ARBA00023002"/>
    </source>
</evidence>
<feature type="domain" description="FAD dependent oxidoreductase" evidence="7">
    <location>
        <begin position="17"/>
        <end position="336"/>
    </location>
</feature>
<dbReference type="InterPro" id="IPR006076">
    <property type="entry name" value="FAD-dep_OxRdtase"/>
</dbReference>
<dbReference type="InterPro" id="IPR031656">
    <property type="entry name" value="DAO_C"/>
</dbReference>
<keyword evidence="6" id="KW-0560">Oxidoreductase</keyword>
<evidence type="ECO:0000313" key="9">
    <source>
        <dbReference type="EMBL" id="MCL7930404.1"/>
    </source>
</evidence>
<dbReference type="SUPFAM" id="SSF51905">
    <property type="entry name" value="FAD/NAD(P)-binding domain"/>
    <property type="match status" value="1"/>
</dbReference>
<dbReference type="Proteomes" id="UP001165308">
    <property type="component" value="Unassembled WGS sequence"/>
</dbReference>
<proteinExistence type="inferred from homology"/>
<organism evidence="9 10">
    <name type="scientific">Halomonas llamarensis</name>
    <dbReference type="NCBI Taxonomy" id="2945104"/>
    <lineage>
        <taxon>Bacteria</taxon>
        <taxon>Pseudomonadati</taxon>
        <taxon>Pseudomonadota</taxon>
        <taxon>Gammaproteobacteria</taxon>
        <taxon>Oceanospirillales</taxon>
        <taxon>Halomonadaceae</taxon>
        <taxon>Halomonas</taxon>
    </lineage>
</organism>
<dbReference type="EMBL" id="JAMJPJ010000015">
    <property type="protein sequence ID" value="MCL7930404.1"/>
    <property type="molecule type" value="Genomic_DNA"/>
</dbReference>
<dbReference type="PANTHER" id="PTHR11985">
    <property type="entry name" value="GLYCEROL-3-PHOSPHATE DEHYDROGENASE"/>
    <property type="match status" value="1"/>
</dbReference>
<evidence type="ECO:0000259" key="8">
    <source>
        <dbReference type="Pfam" id="PF16901"/>
    </source>
</evidence>
<dbReference type="RefSeq" id="WP_250081940.1">
    <property type="nucleotide sequence ID" value="NZ_JAMJPJ010000015.1"/>
</dbReference>
<dbReference type="InterPro" id="IPR036188">
    <property type="entry name" value="FAD/NAD-bd_sf"/>
</dbReference>
<keyword evidence="10" id="KW-1185">Reference proteome</keyword>
<comment type="caution">
    <text evidence="9">The sequence shown here is derived from an EMBL/GenBank/DDBJ whole genome shotgun (WGS) entry which is preliminary data.</text>
</comment>
<accession>A0ABT0SRF1</accession>